<sequence>MRDHGTLQPQAAPGLTQREQAARDRLLGALVDHLPPGVTPNRLTWLRIALVLIAFILYLRRASLAWQLGVILTAACTDFIDGPLARRRGLTGLQGARLDQRADTLLGVWLGVLSILEAGVPLPILVGLVAGQVAVWGTDYGSRRAVLSGLVVGRGAVPLPSFASRLQFVLVLAGFSLLLTQAGFGWATRRLGEWLLIAAVGSAGVQAVRNLERKPAA</sequence>
<evidence type="ECO:0000256" key="3">
    <source>
        <dbReference type="SAM" id="Phobius"/>
    </source>
</evidence>
<dbReference type="InterPro" id="IPR048254">
    <property type="entry name" value="CDP_ALCOHOL_P_TRANSF_CS"/>
</dbReference>
<dbReference type="Gene3D" id="1.20.120.1760">
    <property type="match status" value="1"/>
</dbReference>
<dbReference type="PATRIC" id="fig|1555112.3.peg.3525"/>
<keyword evidence="3" id="KW-1133">Transmembrane helix</keyword>
<dbReference type="AlphaFoldDB" id="A0A0K2SQC4"/>
<evidence type="ECO:0000313" key="4">
    <source>
        <dbReference type="EMBL" id="BAS29301.1"/>
    </source>
</evidence>
<reference evidence="5" key="2">
    <citation type="journal article" date="2016" name="Int. J. Syst. Evol. Microbiol.">
        <title>Complete genome sequence and cell structure of Limnochorda pilosa, a Gram-negative spore-former within the phylum Firmicutes.</title>
        <authorList>
            <person name="Watanabe M."/>
            <person name="Kojima H."/>
            <person name="Fukui M."/>
        </authorList>
    </citation>
    <scope>NUCLEOTIDE SEQUENCE [LARGE SCALE GENOMIC DNA]</scope>
    <source>
        <strain evidence="5">HC45</strain>
    </source>
</reference>
<proteinExistence type="inferred from homology"/>
<dbReference type="Proteomes" id="UP000065807">
    <property type="component" value="Chromosome"/>
</dbReference>
<evidence type="ECO:0000256" key="1">
    <source>
        <dbReference type="ARBA" id="ARBA00022679"/>
    </source>
</evidence>
<keyword evidence="3" id="KW-0472">Membrane</keyword>
<feature type="transmembrane region" description="Helical" evidence="3">
    <location>
        <begin position="166"/>
        <end position="187"/>
    </location>
</feature>
<feature type="transmembrane region" description="Helical" evidence="3">
    <location>
        <begin position="105"/>
        <end position="130"/>
    </location>
</feature>
<dbReference type="GO" id="GO:0016020">
    <property type="term" value="C:membrane"/>
    <property type="evidence" value="ECO:0007669"/>
    <property type="project" value="InterPro"/>
</dbReference>
<dbReference type="EMBL" id="AP014924">
    <property type="protein sequence ID" value="BAS29301.1"/>
    <property type="molecule type" value="Genomic_DNA"/>
</dbReference>
<dbReference type="KEGG" id="lpil:LIP_3489"/>
<dbReference type="STRING" id="1555112.LIP_3489"/>
<dbReference type="PROSITE" id="PS00379">
    <property type="entry name" value="CDP_ALCOHOL_P_TRANSF"/>
    <property type="match status" value="1"/>
</dbReference>
<dbReference type="InterPro" id="IPR000462">
    <property type="entry name" value="CDP-OH_P_trans"/>
</dbReference>
<evidence type="ECO:0008006" key="6">
    <source>
        <dbReference type="Google" id="ProtNLM"/>
    </source>
</evidence>
<reference evidence="5" key="1">
    <citation type="submission" date="2015-07" db="EMBL/GenBank/DDBJ databases">
        <title>Complete genome sequence and phylogenetic analysis of Limnochorda pilosa.</title>
        <authorList>
            <person name="Watanabe M."/>
            <person name="Kojima H."/>
            <person name="Fukui M."/>
        </authorList>
    </citation>
    <scope>NUCLEOTIDE SEQUENCE [LARGE SCALE GENOMIC DNA]</scope>
    <source>
        <strain evidence="5">HC45</strain>
    </source>
</reference>
<gene>
    <name evidence="4" type="ORF">LIP_3489</name>
</gene>
<keyword evidence="5" id="KW-1185">Reference proteome</keyword>
<evidence type="ECO:0000313" key="5">
    <source>
        <dbReference type="Proteomes" id="UP000065807"/>
    </source>
</evidence>
<keyword evidence="3" id="KW-0812">Transmembrane</keyword>
<dbReference type="InterPro" id="IPR043130">
    <property type="entry name" value="CDP-OH_PTrfase_TM_dom"/>
</dbReference>
<protein>
    <recommendedName>
        <fullName evidence="6">CDP-alcohol phosphatidyltransferase</fullName>
    </recommendedName>
</protein>
<organism evidence="4 5">
    <name type="scientific">Limnochorda pilosa</name>
    <dbReference type="NCBI Taxonomy" id="1555112"/>
    <lineage>
        <taxon>Bacteria</taxon>
        <taxon>Bacillati</taxon>
        <taxon>Bacillota</taxon>
        <taxon>Limnochordia</taxon>
        <taxon>Limnochordales</taxon>
        <taxon>Limnochordaceae</taxon>
        <taxon>Limnochorda</taxon>
    </lineage>
</organism>
<keyword evidence="1 2" id="KW-0808">Transferase</keyword>
<dbReference type="OrthoDB" id="9796672at2"/>
<dbReference type="RefSeq" id="WP_068140852.1">
    <property type="nucleotide sequence ID" value="NZ_AP014924.1"/>
</dbReference>
<feature type="transmembrane region" description="Helical" evidence="3">
    <location>
        <begin position="43"/>
        <end position="59"/>
    </location>
</feature>
<dbReference type="GO" id="GO:0008654">
    <property type="term" value="P:phospholipid biosynthetic process"/>
    <property type="evidence" value="ECO:0007669"/>
    <property type="project" value="InterPro"/>
</dbReference>
<accession>A0A0K2SQC4</accession>
<name>A0A0K2SQC4_LIMPI</name>
<evidence type="ECO:0000256" key="2">
    <source>
        <dbReference type="RuleBase" id="RU003750"/>
    </source>
</evidence>
<dbReference type="Pfam" id="PF01066">
    <property type="entry name" value="CDP-OH_P_transf"/>
    <property type="match status" value="1"/>
</dbReference>
<dbReference type="GO" id="GO:0016780">
    <property type="term" value="F:phosphotransferase activity, for other substituted phosphate groups"/>
    <property type="evidence" value="ECO:0007669"/>
    <property type="project" value="InterPro"/>
</dbReference>
<comment type="similarity">
    <text evidence="2">Belongs to the CDP-alcohol phosphatidyltransferase class-I family.</text>
</comment>